<feature type="transmembrane region" description="Helical" evidence="7">
    <location>
        <begin position="240"/>
        <end position="260"/>
    </location>
</feature>
<feature type="domain" description="ABC transmembrane type-1" evidence="8">
    <location>
        <begin position="72"/>
        <end position="261"/>
    </location>
</feature>
<dbReference type="EMBL" id="JAYJLD010000046">
    <property type="protein sequence ID" value="MEB3103706.1"/>
    <property type="molecule type" value="Genomic_DNA"/>
</dbReference>
<evidence type="ECO:0000313" key="10">
    <source>
        <dbReference type="Proteomes" id="UP001310386"/>
    </source>
</evidence>
<dbReference type="InterPro" id="IPR035906">
    <property type="entry name" value="MetI-like_sf"/>
</dbReference>
<feature type="transmembrane region" description="Helical" evidence="7">
    <location>
        <begin position="71"/>
        <end position="95"/>
    </location>
</feature>
<protein>
    <submittedName>
        <fullName evidence="9">Carbohydrate ABC transporter permease</fullName>
    </submittedName>
</protein>
<evidence type="ECO:0000256" key="5">
    <source>
        <dbReference type="ARBA" id="ARBA00022989"/>
    </source>
</evidence>
<dbReference type="Gene3D" id="1.10.3720.10">
    <property type="entry name" value="MetI-like"/>
    <property type="match status" value="1"/>
</dbReference>
<feature type="transmembrane region" description="Helical" evidence="7">
    <location>
        <begin position="182"/>
        <end position="204"/>
    </location>
</feature>
<feature type="transmembrane region" description="Helical" evidence="7">
    <location>
        <begin position="107"/>
        <end position="129"/>
    </location>
</feature>
<feature type="transmembrane region" description="Helical" evidence="7">
    <location>
        <begin position="135"/>
        <end position="161"/>
    </location>
</feature>
<dbReference type="SUPFAM" id="SSF161098">
    <property type="entry name" value="MetI-like"/>
    <property type="match status" value="1"/>
</dbReference>
<dbReference type="PANTHER" id="PTHR43744">
    <property type="entry name" value="ABC TRANSPORTER PERMEASE PROTEIN MG189-RELATED-RELATED"/>
    <property type="match status" value="1"/>
</dbReference>
<dbReference type="PROSITE" id="PS50928">
    <property type="entry name" value="ABC_TM1"/>
    <property type="match status" value="1"/>
</dbReference>
<dbReference type="Pfam" id="PF00528">
    <property type="entry name" value="BPD_transp_1"/>
    <property type="match status" value="1"/>
</dbReference>
<reference evidence="9" key="1">
    <citation type="submission" date="2023-12" db="EMBL/GenBank/DDBJ databases">
        <title>Fervidustalea candida gen. nov., sp. nov., a novel member of the family Paenibacillaceae isolated from a geothermal area.</title>
        <authorList>
            <person name="Li W.-J."/>
            <person name="Jiao J.-Y."/>
            <person name="Chen Y."/>
        </authorList>
    </citation>
    <scope>NUCLEOTIDE SEQUENCE</scope>
    <source>
        <strain evidence="9">SYSU GA230002</strain>
    </source>
</reference>
<keyword evidence="6 7" id="KW-0472">Membrane</keyword>
<evidence type="ECO:0000256" key="4">
    <source>
        <dbReference type="ARBA" id="ARBA00022692"/>
    </source>
</evidence>
<organism evidence="9 10">
    <name type="scientific">Ferviditalea candida</name>
    <dbReference type="NCBI Taxonomy" id="3108399"/>
    <lineage>
        <taxon>Bacteria</taxon>
        <taxon>Bacillati</taxon>
        <taxon>Bacillota</taxon>
        <taxon>Bacilli</taxon>
        <taxon>Bacillales</taxon>
        <taxon>Paenibacillaceae</taxon>
        <taxon>Ferviditalea</taxon>
    </lineage>
</organism>
<dbReference type="PANTHER" id="PTHR43744:SF12">
    <property type="entry name" value="ABC TRANSPORTER PERMEASE PROTEIN MG189-RELATED"/>
    <property type="match status" value="1"/>
</dbReference>
<evidence type="ECO:0000256" key="7">
    <source>
        <dbReference type="RuleBase" id="RU363032"/>
    </source>
</evidence>
<evidence type="ECO:0000313" key="9">
    <source>
        <dbReference type="EMBL" id="MEB3103706.1"/>
    </source>
</evidence>
<dbReference type="InterPro" id="IPR000515">
    <property type="entry name" value="MetI-like"/>
</dbReference>
<keyword evidence="2 7" id="KW-0813">Transport</keyword>
<evidence type="ECO:0000256" key="6">
    <source>
        <dbReference type="ARBA" id="ARBA00023136"/>
    </source>
</evidence>
<accession>A0ABU5ZMF6</accession>
<comment type="caution">
    <text evidence="9">The sequence shown here is derived from an EMBL/GenBank/DDBJ whole genome shotgun (WGS) entry which is preliminary data.</text>
</comment>
<dbReference type="CDD" id="cd06261">
    <property type="entry name" value="TM_PBP2"/>
    <property type="match status" value="1"/>
</dbReference>
<name>A0ABU5ZMF6_9BACL</name>
<evidence type="ECO:0000259" key="8">
    <source>
        <dbReference type="PROSITE" id="PS50928"/>
    </source>
</evidence>
<proteinExistence type="inferred from homology"/>
<keyword evidence="10" id="KW-1185">Reference proteome</keyword>
<dbReference type="RefSeq" id="WP_371755832.1">
    <property type="nucleotide sequence ID" value="NZ_JAYJLD010000046.1"/>
</dbReference>
<dbReference type="Proteomes" id="UP001310386">
    <property type="component" value="Unassembled WGS sequence"/>
</dbReference>
<evidence type="ECO:0000256" key="1">
    <source>
        <dbReference type="ARBA" id="ARBA00004651"/>
    </source>
</evidence>
<keyword evidence="5 7" id="KW-1133">Transmembrane helix</keyword>
<comment type="similarity">
    <text evidence="7">Belongs to the binding-protein-dependent transport system permease family.</text>
</comment>
<keyword evidence="3" id="KW-1003">Cell membrane</keyword>
<sequence>MIANRKNLRLITKHSFIIAVTFAALFPFIWMASISVKPANEVFEGALGFLPKSISWDGYLQVFEQTPFFTWAYNSLFIAIVQTIGQVVIAFFAAYAFSRFKFPGRDLLFYFVLATMIIPVQAVMIPTFLTINMFGWINTFAGVIVPYLASGYAIFLMRQFFLSIPHELASAAAIDGCGELRILWHIYLPASMSAVAALSIILFVNHWNEFYWPLLVLTDEQKLTLPIALVHFQNEGVMEWVPTMAVSTLSTIPVLILFLFTQKKFVEGFANSGLKG</sequence>
<comment type="subcellular location">
    <subcellularLocation>
        <location evidence="1 7">Cell membrane</location>
        <topology evidence="1 7">Multi-pass membrane protein</topology>
    </subcellularLocation>
</comment>
<gene>
    <name evidence="9" type="ORF">VF724_18885</name>
</gene>
<feature type="transmembrane region" description="Helical" evidence="7">
    <location>
        <begin position="16"/>
        <end position="36"/>
    </location>
</feature>
<evidence type="ECO:0000256" key="2">
    <source>
        <dbReference type="ARBA" id="ARBA00022448"/>
    </source>
</evidence>
<evidence type="ECO:0000256" key="3">
    <source>
        <dbReference type="ARBA" id="ARBA00022475"/>
    </source>
</evidence>
<keyword evidence="4 7" id="KW-0812">Transmembrane</keyword>